<dbReference type="InterPro" id="IPR010080">
    <property type="entry name" value="Thioester_reductase-like_dom"/>
</dbReference>
<proteinExistence type="inferred from homology"/>
<feature type="compositionally biased region" description="Polar residues" evidence="7">
    <location>
        <begin position="86"/>
        <end position="122"/>
    </location>
</feature>
<dbReference type="SUPFAM" id="SSF52777">
    <property type="entry name" value="CoA-dependent acyltransferases"/>
    <property type="match status" value="3"/>
</dbReference>
<dbReference type="FunFam" id="3.30.300.30:FF:000015">
    <property type="entry name" value="Nonribosomal peptide synthase SidD"/>
    <property type="match status" value="2"/>
</dbReference>
<dbReference type="PROSITE" id="PS00455">
    <property type="entry name" value="AMP_BINDING"/>
    <property type="match status" value="2"/>
</dbReference>
<dbReference type="InterPro" id="IPR010071">
    <property type="entry name" value="AA_adenyl_dom"/>
</dbReference>
<dbReference type="Gene3D" id="3.90.1590.10">
    <property type="entry name" value="glutathione-dependent formaldehyde- activating enzyme (gfa)"/>
    <property type="match status" value="2"/>
</dbReference>
<dbReference type="GO" id="GO:0016846">
    <property type="term" value="F:carbon-sulfur lyase activity"/>
    <property type="evidence" value="ECO:0007669"/>
    <property type="project" value="InterPro"/>
</dbReference>
<comment type="caution">
    <text evidence="10">The sequence shown here is derived from an EMBL/GenBank/DDBJ whole genome shotgun (WGS) entry which is preliminary data.</text>
</comment>
<dbReference type="Proteomes" id="UP000070328">
    <property type="component" value="Unassembled WGS sequence"/>
</dbReference>
<dbReference type="GO" id="GO:0044550">
    <property type="term" value="P:secondary metabolite biosynthetic process"/>
    <property type="evidence" value="ECO:0007669"/>
    <property type="project" value="TreeGrafter"/>
</dbReference>
<evidence type="ECO:0000313" key="10">
    <source>
        <dbReference type="EMBL" id="KXH36443.1"/>
    </source>
</evidence>
<feature type="domain" description="Carrier" evidence="8">
    <location>
        <begin position="2008"/>
        <end position="2088"/>
    </location>
</feature>
<dbReference type="GO" id="GO:0046872">
    <property type="term" value="F:metal ion binding"/>
    <property type="evidence" value="ECO:0007669"/>
    <property type="project" value="UniProtKB-KW"/>
</dbReference>
<dbReference type="GO" id="GO:0005737">
    <property type="term" value="C:cytoplasm"/>
    <property type="evidence" value="ECO:0007669"/>
    <property type="project" value="TreeGrafter"/>
</dbReference>
<dbReference type="Gene3D" id="3.30.559.30">
    <property type="entry name" value="Nonribosomal peptide synthetase, condensation domain"/>
    <property type="match status" value="2"/>
</dbReference>
<keyword evidence="11" id="KW-1185">Reference proteome</keyword>
<dbReference type="InterPro" id="IPR042099">
    <property type="entry name" value="ANL_N_sf"/>
</dbReference>
<keyword evidence="3" id="KW-0597">Phosphoprotein</keyword>
<dbReference type="Gene3D" id="3.30.559.10">
    <property type="entry name" value="Chloramphenicol acetyltransferase-like domain"/>
    <property type="match status" value="1"/>
</dbReference>
<evidence type="ECO:0000256" key="6">
    <source>
        <dbReference type="ARBA" id="ARBA00022833"/>
    </source>
</evidence>
<dbReference type="NCBIfam" id="NF003417">
    <property type="entry name" value="PRK04813.1"/>
    <property type="match status" value="2"/>
</dbReference>
<feature type="domain" description="Carrier" evidence="8">
    <location>
        <begin position="916"/>
        <end position="992"/>
    </location>
</feature>
<dbReference type="Pfam" id="PF07993">
    <property type="entry name" value="NAD_binding_4"/>
    <property type="match status" value="1"/>
</dbReference>
<dbReference type="SUPFAM" id="SSF51735">
    <property type="entry name" value="NAD(P)-binding Rossmann-fold domains"/>
    <property type="match status" value="1"/>
</dbReference>
<dbReference type="NCBIfam" id="TIGR01733">
    <property type="entry name" value="AA-adenyl-dom"/>
    <property type="match status" value="2"/>
</dbReference>
<evidence type="ECO:0000256" key="2">
    <source>
        <dbReference type="ARBA" id="ARBA00022450"/>
    </source>
</evidence>
<dbReference type="InterPro" id="IPR011057">
    <property type="entry name" value="Mss4-like_sf"/>
</dbReference>
<dbReference type="Gene3D" id="1.10.1200.10">
    <property type="entry name" value="ACP-like"/>
    <property type="match status" value="2"/>
</dbReference>
<protein>
    <submittedName>
        <fullName evidence="10">Amino acid adenylation domain-containing protein</fullName>
    </submittedName>
</protein>
<keyword evidence="6" id="KW-0862">Zinc</keyword>
<dbReference type="InterPro" id="IPR013120">
    <property type="entry name" value="FAR_NAD-bd"/>
</dbReference>
<dbReference type="InterPro" id="IPR000873">
    <property type="entry name" value="AMP-dep_synth/lig_dom"/>
</dbReference>
<feature type="region of interest" description="Disordered" evidence="7">
    <location>
        <begin position="72"/>
        <end position="128"/>
    </location>
</feature>
<evidence type="ECO:0000259" key="9">
    <source>
        <dbReference type="PROSITE" id="PS51891"/>
    </source>
</evidence>
<dbReference type="Gene3D" id="3.40.50.12780">
    <property type="entry name" value="N-terminal domain of ligase-like"/>
    <property type="match status" value="2"/>
</dbReference>
<dbReference type="OrthoDB" id="416786at2759"/>
<evidence type="ECO:0000256" key="3">
    <source>
        <dbReference type="ARBA" id="ARBA00022553"/>
    </source>
</evidence>
<dbReference type="Gene3D" id="3.30.300.30">
    <property type="match status" value="2"/>
</dbReference>
<dbReference type="PROSITE" id="PS51891">
    <property type="entry name" value="CENP_V_GFA"/>
    <property type="match status" value="1"/>
</dbReference>
<evidence type="ECO:0000256" key="1">
    <source>
        <dbReference type="ARBA" id="ARBA00005495"/>
    </source>
</evidence>
<keyword evidence="2" id="KW-0596">Phosphopantetheine</keyword>
<evidence type="ECO:0000256" key="7">
    <source>
        <dbReference type="SAM" id="MobiDB-lite"/>
    </source>
</evidence>
<dbReference type="GO" id="GO:0031177">
    <property type="term" value="F:phosphopantetheine binding"/>
    <property type="evidence" value="ECO:0007669"/>
    <property type="project" value="TreeGrafter"/>
</dbReference>
<dbReference type="InterPro" id="IPR036291">
    <property type="entry name" value="NAD(P)-bd_dom_sf"/>
</dbReference>
<evidence type="ECO:0000259" key="8">
    <source>
        <dbReference type="PROSITE" id="PS50075"/>
    </source>
</evidence>
<dbReference type="PANTHER" id="PTHR45527">
    <property type="entry name" value="NONRIBOSOMAL PEPTIDE SYNTHETASE"/>
    <property type="match status" value="1"/>
</dbReference>
<dbReference type="SUPFAM" id="SSF47336">
    <property type="entry name" value="ACP-like"/>
    <property type="match status" value="2"/>
</dbReference>
<dbReference type="GO" id="GO:0043041">
    <property type="term" value="P:amino acid activation for nonribosomal peptide biosynthetic process"/>
    <property type="evidence" value="ECO:0007669"/>
    <property type="project" value="TreeGrafter"/>
</dbReference>
<keyword evidence="5" id="KW-0479">Metal-binding</keyword>
<dbReference type="InterPro" id="IPR001242">
    <property type="entry name" value="Condensation_dom"/>
</dbReference>
<sequence>MLSTDGKWKLTPRLHSVKFVFDAPTPADANIPDEIFFDNPFPADIPGVPERFVFKTPTINESNQEVIGLQTSTTRDEGDLDASVSYDGQASDVPTSKESLTISTDSRTKITSGESQPGSNTHLRGPTCDAPDDAKSIVCSAWALILSTFIDSEVVNFDVCVSSSDSSQLVSSMTPVTVSIDTHISVSTFLQQVKDEWPVTGAASTRLKTSHETGSEPFSKTLVNFSTTVQHQQQPANAANFAFQLHCLVEDNDLQLSATFNELSIPKARVRLLLSDLEHVIWQLVSSTGRHSTLADVQIMSPASQRHLVKLNRPLPRREEHLVQESIAEHARSSPHAQAICAWDGDLSYSELQRASEALATFLASLGVGPEVIVPIIFEKSVYSVISILGVVMAGGAIVVLDPSLPAARISMIIKDVDAKVVVSSVASKSKIPSQIQRENRVLVNQAFLDSLSTARQLPLKKISSSPSNALYVVYTSGSTGKPKGVVVTHEAFCSSANGFTRAIHLDSPSCRVLQYSSFSFDISMLEVFATLMTGSCLCIPSEEDRMNNLASCISSMKVNWVMLTPSVASLMVPQEVPSLEVLCLVGEALPQAVADTWADHVKTMNAYGPAECSAITIVSEPRTKGLKSISLGRPPNCAVWIVQEDGQLAPFGAVGEIVIEGPPVARGYIGDEEKTRAVFLDDPDCLRGVVRQPMRCYRTGDLGRMNHDGTIDFLGRKDTQVKINGQRVELGEIEHQLRKLLNSEKTASPPGMNWELIVELLRPLGGEHSILAAFIAPKTISGTLSHAEGQLIVEESHSLWATIHQKFSTATEELASALPGYMIPRAVVPCSTLPLSPSGKVDRKALRAYGNASTSKHLLRTPNTKEDRMPVEIPEALSQDFPDSEEDSSVGQHTLISDTYPSTEVSMSLCDPSQSSLTPTEKALRLAWSEVLGLPEDSILLEDDFFKLGGDSIGAIRIVAACRKQSLQINVANIFQNSVLGKMALVCKSTISEKQAVSPVQFIPFHFVRRREDTTELKSEAAFQCDVAVDEIEDLYPCTHMQEGLMAVNLTRPGSYTGRWIHPLPRDVDLAKFKNCWEDIHAASPILRTRFATTSTAGSLQAVIREKVRWLLHDDLDAYLEQDDANPMFPGDSLNRFAVITSKSGDVTFVWTIHHMLYDGWSLAMLCDRLNDLYHGHAVKPATDYRNFIEYTQNITTKTYANYWKTELQGVSPSNFPAAPKLGHQSFARAVVRDELRIKIDQSSGITMSTIVRAAWSLMISHFSKSNDVLFGATVSGRNAPLDNIESVEGPTIATVPVRVHLDKGSDILDFLRKIQDHATAMIPYEQSGIQQIKSLNEDTKRACEFQNLLVIQAGGGWDETGLGPLGKPTYREEFTTFPVTCEAWLHSGRIEFATHVDEDVTSRLFVAQAIETVKIVMSQLAWVTSDSYRPSKIADLAFEPTSTPVQQRASQTFEASKVSATLHQLITKMSLTQPQREAVVSTAESLSYEELEDMSTTLAVQLVDKGVLKGDKIPLCFEKCVWTVVAMLGVLKAGASFVPLDPSQPLSRLRKIVTQVKARTVLMSAFQHKATDLGDVASVVVNRDALSGISRLQHQRQPPAQVTPDSPAYIIFTSGSTGDPKGIIVSHAAFASSAMAHGSVFGMSDEHRVLQFSAYSFDASLFEILTTLIHGGTVCVATEKERFENLGDFASHMRVNLALLTPSVARIIRPTEMPSLKTLVLGGEAPDEALIKKWLDAGLTLFNAYGPSECSVIAACHSCTYDTDPKSIGNPVGCSAWVVAADDDTVLVPSEQVGELLIGGPTLADGYLNDSEKTSAMFLSGLAWISKEDPMSANRLYKTGDLVRRSADGTLVYMGRKDLQVKLNGQRIELGDIESHIAGCYSVKRGIVVFPSSGPFSHQLVAVLELEEEEDGERPSGLHHIMTRFNTVAEKVRQELTGKLPSIMLPAHFIDVATLSEERFPLSTSGKVDRNKVTTWVRNLSVRESQILDTFTPIPSTVATIQPHELPAYELAQKITDLVSQKTLSSMPRLDGFNDVLLQTSGLDSLNMMSLMHFVRLRYNVRVSMQLLMDEQTSIRKLAAFITSAASNGPGMLTSSTINSESRGIDLIAKIDHLDARLQKIPGILSRNVQGSLTKKTDDLRVFLTGASGYLGTQILRQLLERRNVAHVTTLVRGATPQAAKDRVIEAARKALWWTEFHEDKLDVWTGDLAKTMLGLGQKQWDLLSDGHTFDIIIHNGAIVHWNKSYAALEAVNIHSTVQLLGIAVQNPAMRFAYVSGGRQPKSAEERDEDIARELSDSMGYSQTKFVAEVVVKRAAERCPVSQRNIGVFRPGLIIGTPAEGVANLDDYIWRLTAANIDMGIYNADEEQAWLHLSDAATTSGAAIRTALNPELSASPVTQHEEGMTWGTFWTLIKGMGYDIRPTRAAEWLSTVRNDISRRKEEHPLWPLAHLLENGSMEWEEMAKSHDMCPLQLKVALKKNLEALVRVGFLPATRRAQEVQVVGGTFSRTNLQLGSSQNHRLPEDHNLFCTTMDDSITIKAQCMCKAHTFSASLPKSALPLNASCCHCTSCRRLTGSLYNPAVVWPDTSVDLSGLRKYPFSKHFDVYSCGTCSSQLFARGHNPSIAPYVTTGALGNIPGLVKYDNHMFISDTIDGGLAPWLPKEENGDPVKRWKGHRNSEEVPFDWPVSKSIPTARLNSSPSPSSTLFHCHCKGVQLSLRSAAGLEADPAKESTSTCVDPKTLKFKACSDSCTSCRQHFGSDIIAWTFAPLTHINFSTEAASAPSQFPQTIVKLKEAVLSKTKDPRLGTLAVYNSSPEVERYSCSVCSASIFYAVYDREDMVDIAVGLLDHPDGARAEGLLAWNYGLLGWTGDAAGGWREDLVATTKASMKEWANSLNENQSNND</sequence>
<dbReference type="SUPFAM" id="SSF56801">
    <property type="entry name" value="Acetyl-CoA synthetase-like"/>
    <property type="match status" value="2"/>
</dbReference>
<evidence type="ECO:0000256" key="4">
    <source>
        <dbReference type="ARBA" id="ARBA00022598"/>
    </source>
</evidence>
<dbReference type="Pfam" id="PF00668">
    <property type="entry name" value="Condensation"/>
    <property type="match status" value="1"/>
</dbReference>
<dbReference type="CDD" id="cd19545">
    <property type="entry name" value="FUM14_C_NRPS-like"/>
    <property type="match status" value="1"/>
</dbReference>
<dbReference type="Pfam" id="PF00550">
    <property type="entry name" value="PP-binding"/>
    <property type="match status" value="1"/>
</dbReference>
<accession>A0A135SKI6</accession>
<dbReference type="InterPro" id="IPR023213">
    <property type="entry name" value="CAT-like_dom_sf"/>
</dbReference>
<dbReference type="PROSITE" id="PS50075">
    <property type="entry name" value="CARRIER"/>
    <property type="match status" value="2"/>
</dbReference>
<evidence type="ECO:0000256" key="5">
    <source>
        <dbReference type="ARBA" id="ARBA00022723"/>
    </source>
</evidence>
<dbReference type="InterPro" id="IPR036736">
    <property type="entry name" value="ACP-like_sf"/>
</dbReference>
<dbReference type="InterPro" id="IPR020845">
    <property type="entry name" value="AMP-binding_CS"/>
</dbReference>
<dbReference type="Gene3D" id="3.40.50.720">
    <property type="entry name" value="NAD(P)-binding Rossmann-like Domain"/>
    <property type="match status" value="1"/>
</dbReference>
<feature type="domain" description="CENP-V/GFA" evidence="9">
    <location>
        <begin position="2540"/>
        <end position="2645"/>
    </location>
</feature>
<comment type="similarity">
    <text evidence="1">Belongs to the Gfa family.</text>
</comment>
<dbReference type="GO" id="GO:0016874">
    <property type="term" value="F:ligase activity"/>
    <property type="evidence" value="ECO:0007669"/>
    <property type="project" value="UniProtKB-KW"/>
</dbReference>
<name>A0A135SKI6_9PEZI</name>
<dbReference type="SUPFAM" id="SSF51316">
    <property type="entry name" value="Mss4-like"/>
    <property type="match status" value="2"/>
</dbReference>
<dbReference type="NCBIfam" id="TIGR01746">
    <property type="entry name" value="Thioester-redct"/>
    <property type="match status" value="1"/>
</dbReference>
<dbReference type="PANTHER" id="PTHR45527:SF12">
    <property type="entry name" value="NONRIBOSOMAL PEPTIDE SYNTHETASE IVOA"/>
    <property type="match status" value="1"/>
</dbReference>
<evidence type="ECO:0000313" key="11">
    <source>
        <dbReference type="Proteomes" id="UP000070328"/>
    </source>
</evidence>
<dbReference type="FunFam" id="3.40.50.980:FF:000001">
    <property type="entry name" value="Non-ribosomal peptide synthetase"/>
    <property type="match status" value="2"/>
</dbReference>
<dbReference type="Pfam" id="PF00501">
    <property type="entry name" value="AMP-binding"/>
    <property type="match status" value="2"/>
</dbReference>
<dbReference type="FunFam" id="3.40.50.12780:FF:000014">
    <property type="entry name" value="Nonribosomal peptide synthetase 1"/>
    <property type="match status" value="2"/>
</dbReference>
<keyword evidence="4" id="KW-0436">Ligase</keyword>
<dbReference type="InterPro" id="IPR045851">
    <property type="entry name" value="AMP-bd_C_sf"/>
</dbReference>
<dbReference type="CDD" id="cd05918">
    <property type="entry name" value="A_NRPS_SidN3_like"/>
    <property type="match status" value="2"/>
</dbReference>
<dbReference type="InterPro" id="IPR006913">
    <property type="entry name" value="CENP-V/GFA"/>
</dbReference>
<reference evidence="10 11" key="1">
    <citation type="submission" date="2014-02" db="EMBL/GenBank/DDBJ databases">
        <title>The genome sequence of Colletotrichum simmondsii CBS122122.</title>
        <authorList>
            <person name="Baroncelli R."/>
            <person name="Thon M.R."/>
        </authorList>
    </citation>
    <scope>NUCLEOTIDE SEQUENCE [LARGE SCALE GENOMIC DNA]</scope>
    <source>
        <strain evidence="10 11">CBS122122</strain>
    </source>
</reference>
<dbReference type="EMBL" id="JFBX01000526">
    <property type="protein sequence ID" value="KXH36443.1"/>
    <property type="molecule type" value="Genomic_DNA"/>
</dbReference>
<organism evidence="10 11">
    <name type="scientific">Colletotrichum simmondsii</name>
    <dbReference type="NCBI Taxonomy" id="703756"/>
    <lineage>
        <taxon>Eukaryota</taxon>
        <taxon>Fungi</taxon>
        <taxon>Dikarya</taxon>
        <taxon>Ascomycota</taxon>
        <taxon>Pezizomycotina</taxon>
        <taxon>Sordariomycetes</taxon>
        <taxon>Hypocreomycetidae</taxon>
        <taxon>Glomerellales</taxon>
        <taxon>Glomerellaceae</taxon>
        <taxon>Colletotrichum</taxon>
        <taxon>Colletotrichum acutatum species complex</taxon>
    </lineage>
</organism>
<dbReference type="Pfam" id="PF04828">
    <property type="entry name" value="GFA"/>
    <property type="match status" value="1"/>
</dbReference>
<gene>
    <name evidence="10" type="ORF">CSIM01_04958</name>
</gene>
<dbReference type="InterPro" id="IPR009081">
    <property type="entry name" value="PP-bd_ACP"/>
</dbReference>